<evidence type="ECO:0000313" key="3">
    <source>
        <dbReference type="EMBL" id="HAN25435.1"/>
    </source>
</evidence>
<organism evidence="3 4">
    <name type="scientific">Microbacterium ginsengisoli</name>
    <dbReference type="NCBI Taxonomy" id="400772"/>
    <lineage>
        <taxon>Bacteria</taxon>
        <taxon>Bacillati</taxon>
        <taxon>Actinomycetota</taxon>
        <taxon>Actinomycetes</taxon>
        <taxon>Micrococcales</taxon>
        <taxon>Microbacteriaceae</taxon>
        <taxon>Microbacterium</taxon>
    </lineage>
</organism>
<dbReference type="AlphaFoldDB" id="A0A3C1KFK6"/>
<reference evidence="3 4" key="1">
    <citation type="journal article" date="2018" name="Nat. Biotechnol.">
        <title>A standardized bacterial taxonomy based on genome phylogeny substantially revises the tree of life.</title>
        <authorList>
            <person name="Parks D.H."/>
            <person name="Chuvochina M."/>
            <person name="Waite D.W."/>
            <person name="Rinke C."/>
            <person name="Skarshewski A."/>
            <person name="Chaumeil P.A."/>
            <person name="Hugenholtz P."/>
        </authorList>
    </citation>
    <scope>NUCLEOTIDE SEQUENCE [LARGE SCALE GENOMIC DNA]</scope>
    <source>
        <strain evidence="3">UBA9152</strain>
    </source>
</reference>
<dbReference type="RefSeq" id="WP_056518867.1">
    <property type="nucleotide sequence ID" value="NZ_DAIQHQ010000006.1"/>
</dbReference>
<comment type="similarity">
    <text evidence="1">Belongs to the YciI family.</text>
</comment>
<dbReference type="InterPro" id="IPR011008">
    <property type="entry name" value="Dimeric_a/b-barrel"/>
</dbReference>
<dbReference type="Proteomes" id="UP000257479">
    <property type="component" value="Unassembled WGS sequence"/>
</dbReference>
<dbReference type="InterPro" id="IPR005545">
    <property type="entry name" value="YCII"/>
</dbReference>
<name>A0A3C1KFK6_9MICO</name>
<dbReference type="EMBL" id="DMNG01000223">
    <property type="protein sequence ID" value="HAN25435.1"/>
    <property type="molecule type" value="Genomic_DNA"/>
</dbReference>
<comment type="caution">
    <text evidence="3">The sequence shown here is derived from an EMBL/GenBank/DDBJ whole genome shotgun (WGS) entry which is preliminary data.</text>
</comment>
<evidence type="ECO:0000256" key="1">
    <source>
        <dbReference type="ARBA" id="ARBA00007689"/>
    </source>
</evidence>
<dbReference type="Pfam" id="PF03795">
    <property type="entry name" value="YCII"/>
    <property type="match status" value="1"/>
</dbReference>
<proteinExistence type="inferred from homology"/>
<evidence type="ECO:0000313" key="4">
    <source>
        <dbReference type="Proteomes" id="UP000257479"/>
    </source>
</evidence>
<accession>A0A3C1KFK6</accession>
<evidence type="ECO:0000259" key="2">
    <source>
        <dbReference type="Pfam" id="PF03795"/>
    </source>
</evidence>
<feature type="domain" description="YCII-related" evidence="2">
    <location>
        <begin position="5"/>
        <end position="87"/>
    </location>
</feature>
<dbReference type="SUPFAM" id="SSF54909">
    <property type="entry name" value="Dimeric alpha+beta barrel"/>
    <property type="match status" value="1"/>
</dbReference>
<gene>
    <name evidence="3" type="ORF">DCP95_12860</name>
</gene>
<dbReference type="PANTHER" id="PTHR33606">
    <property type="entry name" value="PROTEIN YCII"/>
    <property type="match status" value="1"/>
</dbReference>
<dbReference type="Gene3D" id="3.30.70.1060">
    <property type="entry name" value="Dimeric alpha+beta barrel"/>
    <property type="match status" value="1"/>
</dbReference>
<sequence>MATFAVTYDYATDSDQVRDAHRPEHVAFLRGLHEEGALYMSGPLAQDPPRALLIFEAPDADALAARLDADPFHRVGAIGVRTITPWNVFFDPRAAVVA</sequence>
<dbReference type="InterPro" id="IPR051807">
    <property type="entry name" value="Sec-metab_biosynth-assoc"/>
</dbReference>
<protein>
    <recommendedName>
        <fullName evidence="2">YCII-related domain-containing protein</fullName>
    </recommendedName>
</protein>
<dbReference type="PANTHER" id="PTHR33606:SF3">
    <property type="entry name" value="PROTEIN YCII"/>
    <property type="match status" value="1"/>
</dbReference>